<evidence type="ECO:0000313" key="2">
    <source>
        <dbReference type="EMBL" id="MED6161838.1"/>
    </source>
</evidence>
<keyword evidence="3" id="KW-1185">Reference proteome</keyword>
<organism evidence="2 3">
    <name type="scientific">Stylosanthes scabra</name>
    <dbReference type="NCBI Taxonomy" id="79078"/>
    <lineage>
        <taxon>Eukaryota</taxon>
        <taxon>Viridiplantae</taxon>
        <taxon>Streptophyta</taxon>
        <taxon>Embryophyta</taxon>
        <taxon>Tracheophyta</taxon>
        <taxon>Spermatophyta</taxon>
        <taxon>Magnoliopsida</taxon>
        <taxon>eudicotyledons</taxon>
        <taxon>Gunneridae</taxon>
        <taxon>Pentapetalae</taxon>
        <taxon>rosids</taxon>
        <taxon>fabids</taxon>
        <taxon>Fabales</taxon>
        <taxon>Fabaceae</taxon>
        <taxon>Papilionoideae</taxon>
        <taxon>50 kb inversion clade</taxon>
        <taxon>dalbergioids sensu lato</taxon>
        <taxon>Dalbergieae</taxon>
        <taxon>Pterocarpus clade</taxon>
        <taxon>Stylosanthes</taxon>
    </lineage>
</organism>
<comment type="caution">
    <text evidence="2">The sequence shown here is derived from an EMBL/GenBank/DDBJ whole genome shotgun (WGS) entry which is preliminary data.</text>
</comment>
<dbReference type="EMBL" id="JASCZI010121458">
    <property type="protein sequence ID" value="MED6161838.1"/>
    <property type="molecule type" value="Genomic_DNA"/>
</dbReference>
<protein>
    <submittedName>
        <fullName evidence="2">Uncharacterized protein</fullName>
    </submittedName>
</protein>
<dbReference type="Proteomes" id="UP001341840">
    <property type="component" value="Unassembled WGS sequence"/>
</dbReference>
<feature type="region of interest" description="Disordered" evidence="1">
    <location>
        <begin position="63"/>
        <end position="102"/>
    </location>
</feature>
<sequence length="184" mass="20672">MLACSRFGWNKKKQYIEVDGNDVFDAWLKDRKIGSAVVSGFDAEEQVNKESEEDEPVLDDYFMSSTPTIDAPSQTQGNVGQGTTSSVNPGASSRRISRKKRKQADILERMTDEVHESTVVQREHVKILANVISRKNDEVKMGEKLEQLGFSDHDAIHVVVKICADPWLEKSFWGLTDVQKTTIA</sequence>
<accession>A0ABU6UQH8</accession>
<reference evidence="2 3" key="1">
    <citation type="journal article" date="2023" name="Plants (Basel)">
        <title>Bridging the Gap: Combining Genomics and Transcriptomics Approaches to Understand Stylosanthes scabra, an Orphan Legume from the Brazilian Caatinga.</title>
        <authorList>
            <person name="Ferreira-Neto J.R.C."/>
            <person name="da Silva M.D."/>
            <person name="Binneck E."/>
            <person name="de Melo N.F."/>
            <person name="da Silva R.H."/>
            <person name="de Melo A.L.T.M."/>
            <person name="Pandolfi V."/>
            <person name="Bustamante F.O."/>
            <person name="Brasileiro-Vidal A.C."/>
            <person name="Benko-Iseppon A.M."/>
        </authorList>
    </citation>
    <scope>NUCLEOTIDE SEQUENCE [LARGE SCALE GENOMIC DNA]</scope>
    <source>
        <tissue evidence="2">Leaves</tissue>
    </source>
</reference>
<feature type="compositionally biased region" description="Polar residues" evidence="1">
    <location>
        <begin position="63"/>
        <end position="91"/>
    </location>
</feature>
<name>A0ABU6UQH8_9FABA</name>
<gene>
    <name evidence="2" type="ORF">PIB30_064496</name>
</gene>
<evidence type="ECO:0000256" key="1">
    <source>
        <dbReference type="SAM" id="MobiDB-lite"/>
    </source>
</evidence>
<proteinExistence type="predicted"/>
<evidence type="ECO:0000313" key="3">
    <source>
        <dbReference type="Proteomes" id="UP001341840"/>
    </source>
</evidence>